<evidence type="ECO:0000256" key="3">
    <source>
        <dbReference type="ARBA" id="ARBA00022927"/>
    </source>
</evidence>
<keyword evidence="6" id="KW-1185">Reference proteome</keyword>
<dbReference type="GO" id="GO:0006606">
    <property type="term" value="P:protein import into nucleus"/>
    <property type="evidence" value="ECO:0007669"/>
    <property type="project" value="TreeGrafter"/>
</dbReference>
<evidence type="ECO:0000256" key="1">
    <source>
        <dbReference type="ARBA" id="ARBA00010307"/>
    </source>
</evidence>
<dbReference type="Proteomes" id="UP000235023">
    <property type="component" value="Unassembled WGS sequence"/>
</dbReference>
<evidence type="ECO:0000256" key="4">
    <source>
        <dbReference type="SAM" id="MobiDB-lite"/>
    </source>
</evidence>
<evidence type="ECO:0000256" key="2">
    <source>
        <dbReference type="ARBA" id="ARBA00022448"/>
    </source>
</evidence>
<dbReference type="PANTHER" id="PTHR15837">
    <property type="entry name" value="RAN GUANINE NUCLEOTIDE RELEASE FACTOR"/>
    <property type="match status" value="1"/>
</dbReference>
<sequence>MATFTEQAYYGGAIKGIIPQGWMDSSAFREVPDHQEIFLSPTTLSSQIIELNSRVSPDEALAHSTTPADTTPDLAAALYHIHDVCDNEDTLEITQSPYPVTMARMRSAPGVTAYRGEATITSRNSGSDRNRGREGSVGGAAAGSSAEGALTTLTSCFFLLVRLAAQETDLLVFVNVPRKEFEAARDEAGLVREEELARGIVDGLVERLEVVDWGLFV</sequence>
<evidence type="ECO:0000313" key="6">
    <source>
        <dbReference type="Proteomes" id="UP000235023"/>
    </source>
</evidence>
<name>A0A2J5I2K1_9EURO</name>
<dbReference type="SUPFAM" id="SSF55724">
    <property type="entry name" value="Mog1p/PsbP-like"/>
    <property type="match status" value="1"/>
</dbReference>
<keyword evidence="3" id="KW-0653">Protein transport</keyword>
<dbReference type="Pfam" id="PF04603">
    <property type="entry name" value="Mog1"/>
    <property type="match status" value="1"/>
</dbReference>
<dbReference type="GO" id="GO:0005085">
    <property type="term" value="F:guanyl-nucleotide exchange factor activity"/>
    <property type="evidence" value="ECO:0007669"/>
    <property type="project" value="TreeGrafter"/>
</dbReference>
<feature type="region of interest" description="Disordered" evidence="4">
    <location>
        <begin position="116"/>
        <end position="144"/>
    </location>
</feature>
<dbReference type="InterPro" id="IPR007681">
    <property type="entry name" value="Mog1"/>
</dbReference>
<gene>
    <name evidence="5" type="ORF">BDW42DRAFT_191848</name>
</gene>
<accession>A0A2J5I2K1</accession>
<dbReference type="InterPro" id="IPR016123">
    <property type="entry name" value="Mog1/PsbP_a/b/a-sand"/>
</dbReference>
<organism evidence="5 6">
    <name type="scientific">Aspergillus taichungensis</name>
    <dbReference type="NCBI Taxonomy" id="482145"/>
    <lineage>
        <taxon>Eukaryota</taxon>
        <taxon>Fungi</taxon>
        <taxon>Dikarya</taxon>
        <taxon>Ascomycota</taxon>
        <taxon>Pezizomycotina</taxon>
        <taxon>Eurotiomycetes</taxon>
        <taxon>Eurotiomycetidae</taxon>
        <taxon>Eurotiales</taxon>
        <taxon>Aspergillaceae</taxon>
        <taxon>Aspergillus</taxon>
        <taxon>Aspergillus subgen. Circumdati</taxon>
    </lineage>
</organism>
<dbReference type="GO" id="GO:0031267">
    <property type="term" value="F:small GTPase binding"/>
    <property type="evidence" value="ECO:0007669"/>
    <property type="project" value="TreeGrafter"/>
</dbReference>
<proteinExistence type="inferred from homology"/>
<dbReference type="AlphaFoldDB" id="A0A2J5I2K1"/>
<evidence type="ECO:0000313" key="5">
    <source>
        <dbReference type="EMBL" id="PLN84099.1"/>
    </source>
</evidence>
<dbReference type="GO" id="GO:0005634">
    <property type="term" value="C:nucleus"/>
    <property type="evidence" value="ECO:0007669"/>
    <property type="project" value="TreeGrafter"/>
</dbReference>
<dbReference type="EMBL" id="KZ559514">
    <property type="protein sequence ID" value="PLN84099.1"/>
    <property type="molecule type" value="Genomic_DNA"/>
</dbReference>
<comment type="similarity">
    <text evidence="1">Belongs to the MOG1 family.</text>
</comment>
<reference evidence="6" key="1">
    <citation type="submission" date="2017-12" db="EMBL/GenBank/DDBJ databases">
        <authorList>
            <consortium name="DOE Joint Genome Institute"/>
            <person name="Mondo S.J."/>
            <person name="Kjaerbolling I."/>
            <person name="Vesth T.C."/>
            <person name="Frisvad J.C."/>
            <person name="Nybo J.L."/>
            <person name="Theobald S."/>
            <person name="Kuo A."/>
            <person name="Bowyer P."/>
            <person name="Matsuda Y."/>
            <person name="Lyhne E.K."/>
            <person name="Kogle M.E."/>
            <person name="Clum A."/>
            <person name="Lipzen A."/>
            <person name="Salamov A."/>
            <person name="Ngan C.Y."/>
            <person name="Daum C."/>
            <person name="Chiniquy J."/>
            <person name="Barry K."/>
            <person name="LaButti K."/>
            <person name="Haridas S."/>
            <person name="Simmons B.A."/>
            <person name="Magnuson J.K."/>
            <person name="Mortensen U.H."/>
            <person name="Larsen T.O."/>
            <person name="Grigoriev I.V."/>
            <person name="Baker S.E."/>
            <person name="Andersen M.R."/>
            <person name="Nordberg H.P."/>
            <person name="Cantor M.N."/>
            <person name="Hua S.X."/>
        </authorList>
    </citation>
    <scope>NUCLEOTIDE SEQUENCE [LARGE SCALE GENOMIC DNA]</scope>
    <source>
        <strain evidence="6">IBT 19404</strain>
    </source>
</reference>
<evidence type="ECO:0008006" key="7">
    <source>
        <dbReference type="Google" id="ProtNLM"/>
    </source>
</evidence>
<keyword evidence="2" id="KW-0813">Transport</keyword>
<dbReference type="Gene3D" id="3.40.1000.10">
    <property type="entry name" value="Mog1/PsbP, alpha/beta/alpha sandwich"/>
    <property type="match status" value="1"/>
</dbReference>
<dbReference type="OrthoDB" id="10255285at2759"/>
<protein>
    <recommendedName>
        <fullName evidence="7">Mog1p/PsbP-like protein</fullName>
    </recommendedName>
</protein>
<dbReference type="PANTHER" id="PTHR15837:SF0">
    <property type="entry name" value="RAN GUANINE NUCLEOTIDE RELEASE FACTOR"/>
    <property type="match status" value="1"/>
</dbReference>